<reference evidence="2" key="1">
    <citation type="journal article" date="2012" name="PLoS Genet.">
        <title>The genomes of the fungal plant pathogens Cladosporium fulvum and Dothistroma septosporum reveal adaptation to different hosts and lifestyles but also signatures of common ancestry.</title>
        <authorList>
            <person name="de Wit P.J.G.M."/>
            <person name="van der Burgt A."/>
            <person name="Oekmen B."/>
            <person name="Stergiopoulos I."/>
            <person name="Abd-Elsalam K.A."/>
            <person name="Aerts A.L."/>
            <person name="Bahkali A.H."/>
            <person name="Beenen H.G."/>
            <person name="Chettri P."/>
            <person name="Cox M.P."/>
            <person name="Datema E."/>
            <person name="de Vries R.P."/>
            <person name="Dhillon B."/>
            <person name="Ganley A.R."/>
            <person name="Griffiths S.A."/>
            <person name="Guo Y."/>
            <person name="Hamelin R.C."/>
            <person name="Henrissat B."/>
            <person name="Kabir M.S."/>
            <person name="Jashni M.K."/>
            <person name="Kema G."/>
            <person name="Klaubauf S."/>
            <person name="Lapidus A."/>
            <person name="Levasseur A."/>
            <person name="Lindquist E."/>
            <person name="Mehrabi R."/>
            <person name="Ohm R.A."/>
            <person name="Owen T.J."/>
            <person name="Salamov A."/>
            <person name="Schwelm A."/>
            <person name="Schijlen E."/>
            <person name="Sun H."/>
            <person name="van den Burg H.A."/>
            <person name="van Ham R.C.H.J."/>
            <person name="Zhang S."/>
            <person name="Goodwin S.B."/>
            <person name="Grigoriev I.V."/>
            <person name="Collemare J."/>
            <person name="Bradshaw R.E."/>
        </authorList>
    </citation>
    <scope>NUCLEOTIDE SEQUENCE [LARGE SCALE GENOMIC DNA]</scope>
    <source>
        <strain evidence="2">NZE10 / CBS 128990</strain>
    </source>
</reference>
<organism evidence="1 2">
    <name type="scientific">Dothistroma septosporum (strain NZE10 / CBS 128990)</name>
    <name type="common">Red band needle blight fungus</name>
    <name type="synonym">Mycosphaerella pini</name>
    <dbReference type="NCBI Taxonomy" id="675120"/>
    <lineage>
        <taxon>Eukaryota</taxon>
        <taxon>Fungi</taxon>
        <taxon>Dikarya</taxon>
        <taxon>Ascomycota</taxon>
        <taxon>Pezizomycotina</taxon>
        <taxon>Dothideomycetes</taxon>
        <taxon>Dothideomycetidae</taxon>
        <taxon>Mycosphaerellales</taxon>
        <taxon>Mycosphaerellaceae</taxon>
        <taxon>Dothistroma</taxon>
    </lineage>
</organism>
<reference evidence="1 2" key="2">
    <citation type="journal article" date="2012" name="PLoS Pathog.">
        <title>Diverse lifestyles and strategies of plant pathogenesis encoded in the genomes of eighteen Dothideomycetes fungi.</title>
        <authorList>
            <person name="Ohm R.A."/>
            <person name="Feau N."/>
            <person name="Henrissat B."/>
            <person name="Schoch C.L."/>
            <person name="Horwitz B.A."/>
            <person name="Barry K.W."/>
            <person name="Condon B.J."/>
            <person name="Copeland A.C."/>
            <person name="Dhillon B."/>
            <person name="Glaser F."/>
            <person name="Hesse C.N."/>
            <person name="Kosti I."/>
            <person name="LaButti K."/>
            <person name="Lindquist E.A."/>
            <person name="Lucas S."/>
            <person name="Salamov A.A."/>
            <person name="Bradshaw R.E."/>
            <person name="Ciuffetti L."/>
            <person name="Hamelin R.C."/>
            <person name="Kema G.H.J."/>
            <person name="Lawrence C."/>
            <person name="Scott J.A."/>
            <person name="Spatafora J.W."/>
            <person name="Turgeon B.G."/>
            <person name="de Wit P.J.G.M."/>
            <person name="Zhong S."/>
            <person name="Goodwin S.B."/>
            <person name="Grigoriev I.V."/>
        </authorList>
    </citation>
    <scope>NUCLEOTIDE SEQUENCE [LARGE SCALE GENOMIC DNA]</scope>
    <source>
        <strain evidence="2">NZE10 / CBS 128990</strain>
    </source>
</reference>
<dbReference type="Proteomes" id="UP000016933">
    <property type="component" value="Unassembled WGS sequence"/>
</dbReference>
<protein>
    <submittedName>
        <fullName evidence="1">Uncharacterized protein</fullName>
    </submittedName>
</protein>
<dbReference type="EMBL" id="KB446546">
    <property type="protein sequence ID" value="EME38879.1"/>
    <property type="molecule type" value="Genomic_DNA"/>
</dbReference>
<dbReference type="HOGENOM" id="CLU_2145794_0_0_1"/>
<keyword evidence="2" id="KW-1185">Reference proteome</keyword>
<dbReference type="AlphaFoldDB" id="M2Y0Q1"/>
<gene>
    <name evidence="1" type="ORF">DOTSEDRAFT_48356</name>
</gene>
<proteinExistence type="predicted"/>
<name>M2Y0Q1_DOTSN</name>
<sequence length="112" mass="12022">MREYRGDAEFTVRSEAEQPGMQIAVGGDEGHAPFSCCAMQGPALMDDKEGPNIDLAQMQAVAAFLLEAQSESCIDGVGYCMCLNRTALVPLANHVVPSPIGYFLHGSWKDEG</sequence>
<evidence type="ECO:0000313" key="2">
    <source>
        <dbReference type="Proteomes" id="UP000016933"/>
    </source>
</evidence>
<accession>M2Y0Q1</accession>
<evidence type="ECO:0000313" key="1">
    <source>
        <dbReference type="EMBL" id="EME38879.1"/>
    </source>
</evidence>